<dbReference type="Proteomes" id="UP000028700">
    <property type="component" value="Unassembled WGS sequence"/>
</dbReference>
<dbReference type="EMBL" id="BBJM01000023">
    <property type="protein sequence ID" value="GAK48278.1"/>
    <property type="molecule type" value="Genomic_DNA"/>
</dbReference>
<organism evidence="1 2">
    <name type="scientific">Secundilactobacillus oryzae JCM 18671</name>
    <dbReference type="NCBI Taxonomy" id="1291743"/>
    <lineage>
        <taxon>Bacteria</taxon>
        <taxon>Bacillati</taxon>
        <taxon>Bacillota</taxon>
        <taxon>Bacilli</taxon>
        <taxon>Lactobacillales</taxon>
        <taxon>Lactobacillaceae</taxon>
        <taxon>Secundilactobacillus</taxon>
    </lineage>
</organism>
<comment type="caution">
    <text evidence="1">The sequence shown here is derived from an EMBL/GenBank/DDBJ whole genome shotgun (WGS) entry which is preliminary data.</text>
</comment>
<reference evidence="1" key="1">
    <citation type="journal article" date="2014" name="Genome Announc.">
        <title>Draft Genome Sequence of Lactobacillus oryzae Strain SG293T.</title>
        <authorList>
            <person name="Tanizawa Y."/>
            <person name="Fujisawa T."/>
            <person name="Mochizuki T."/>
            <person name="Kaminuma E."/>
            <person name="Nakamura Y."/>
            <person name="Tohno M."/>
        </authorList>
    </citation>
    <scope>NUCLEOTIDE SEQUENCE [LARGE SCALE GENOMIC DNA]</scope>
    <source>
        <strain evidence="1">SG293</strain>
    </source>
</reference>
<dbReference type="eggNOG" id="COG2357">
    <property type="taxonomic scope" value="Bacteria"/>
</dbReference>
<proteinExistence type="predicted"/>
<sequence length="61" mass="6960">MILERQNYIDFKKIAKDFKDEIGRPVEPAISEMEALNELFVLAQSGANEIGTKLENLDSEF</sequence>
<dbReference type="AlphaFoldDB" id="A0A081BJR0"/>
<name>A0A081BJR0_9LACO</name>
<keyword evidence="1" id="KW-0418">Kinase</keyword>
<protein>
    <submittedName>
        <fullName evidence="1">Putative GTP-pyrophosphokinase</fullName>
    </submittedName>
</protein>
<dbReference type="STRING" id="1291743.LOSG293_230260"/>
<gene>
    <name evidence="1" type="ORF">LOSG293_230260</name>
</gene>
<evidence type="ECO:0000313" key="2">
    <source>
        <dbReference type="Proteomes" id="UP000028700"/>
    </source>
</evidence>
<keyword evidence="1" id="KW-0808">Transferase</keyword>
<accession>A0A081BJR0</accession>
<keyword evidence="2" id="KW-1185">Reference proteome</keyword>
<dbReference type="GO" id="GO:0016301">
    <property type="term" value="F:kinase activity"/>
    <property type="evidence" value="ECO:0007669"/>
    <property type="project" value="UniProtKB-KW"/>
</dbReference>
<evidence type="ECO:0000313" key="1">
    <source>
        <dbReference type="EMBL" id="GAK48278.1"/>
    </source>
</evidence>